<feature type="transmembrane region" description="Helical" evidence="1">
    <location>
        <begin position="97"/>
        <end position="115"/>
    </location>
</feature>
<reference evidence="3 4" key="1">
    <citation type="submission" date="2022-06" db="EMBL/GenBank/DDBJ databases">
        <authorList>
            <person name="So Y."/>
        </authorList>
    </citation>
    <scope>NUCLEOTIDE SEQUENCE [LARGE SCALE GENOMIC DNA]</scope>
    <source>
        <strain evidence="3 4">STR3</strain>
    </source>
</reference>
<protein>
    <submittedName>
        <fullName evidence="3">Acyltransferase family protein</fullName>
    </submittedName>
</protein>
<dbReference type="InterPro" id="IPR002656">
    <property type="entry name" value="Acyl_transf_3_dom"/>
</dbReference>
<dbReference type="Pfam" id="PF01757">
    <property type="entry name" value="Acyl_transf_3"/>
    <property type="match status" value="1"/>
</dbReference>
<dbReference type="EMBL" id="JANARS010000004">
    <property type="protein sequence ID" value="MCP3422195.1"/>
    <property type="molecule type" value="Genomic_DNA"/>
</dbReference>
<keyword evidence="1" id="KW-1133">Transmembrane helix</keyword>
<accession>A0ABT1KWQ2</accession>
<dbReference type="PANTHER" id="PTHR36927">
    <property type="entry name" value="BLR4337 PROTEIN"/>
    <property type="match status" value="1"/>
</dbReference>
<feature type="transmembrane region" description="Helical" evidence="1">
    <location>
        <begin position="162"/>
        <end position="185"/>
    </location>
</feature>
<name>A0ABT1KWQ2_9ACTN</name>
<feature type="transmembrane region" description="Helical" evidence="1">
    <location>
        <begin position="127"/>
        <end position="150"/>
    </location>
</feature>
<keyword evidence="4" id="KW-1185">Reference proteome</keyword>
<feature type="transmembrane region" description="Helical" evidence="1">
    <location>
        <begin position="206"/>
        <end position="224"/>
    </location>
</feature>
<feature type="domain" description="Acyltransferase 3" evidence="2">
    <location>
        <begin position="11"/>
        <end position="248"/>
    </location>
</feature>
<keyword evidence="1" id="KW-0812">Transmembrane</keyword>
<keyword evidence="3" id="KW-0808">Transferase</keyword>
<evidence type="ECO:0000313" key="4">
    <source>
        <dbReference type="Proteomes" id="UP001204524"/>
    </source>
</evidence>
<dbReference type="RefSeq" id="WP_254181401.1">
    <property type="nucleotide sequence ID" value="NZ_JANARS010000004.1"/>
</dbReference>
<organism evidence="3 4">
    <name type="scientific">Nocardioides pinisoli</name>
    <dbReference type="NCBI Taxonomy" id="2950279"/>
    <lineage>
        <taxon>Bacteria</taxon>
        <taxon>Bacillati</taxon>
        <taxon>Actinomycetota</taxon>
        <taxon>Actinomycetes</taxon>
        <taxon>Propionibacteriales</taxon>
        <taxon>Nocardioidaceae</taxon>
        <taxon>Nocardioides</taxon>
    </lineage>
</organism>
<feature type="transmembrane region" description="Helical" evidence="1">
    <location>
        <begin position="230"/>
        <end position="249"/>
    </location>
</feature>
<dbReference type="Proteomes" id="UP001204524">
    <property type="component" value="Unassembled WGS sequence"/>
</dbReference>
<feature type="transmembrane region" description="Helical" evidence="1">
    <location>
        <begin position="67"/>
        <end position="85"/>
    </location>
</feature>
<sequence length="259" mass="28070">MLVYAVEHPFGGATGTFWQEYLGAEKQIDTGPLWFVGVLLLYSLAYAARRLRGAERRRLPAPTVRTLVVSAVVVAPLSFAIRLAYPYGGEAGFTDLNLWQWPACIAVFVLGIPAARHDWVHEVPPHLVRLSRLLTWAGVVAMTALLYVTGSRDVVDDMLGGWSPYAAAFACIEAVLVVFGPVWLLDLARRRLEVHLPWGDQLGRSAYGAFMLQAVFLLGLAVALRPVPVAVLVAVGAVTASFGAAWLLIDKVPGVAKVL</sequence>
<evidence type="ECO:0000313" key="3">
    <source>
        <dbReference type="EMBL" id="MCP3422195.1"/>
    </source>
</evidence>
<dbReference type="GO" id="GO:0016746">
    <property type="term" value="F:acyltransferase activity"/>
    <property type="evidence" value="ECO:0007669"/>
    <property type="project" value="UniProtKB-KW"/>
</dbReference>
<feature type="transmembrane region" description="Helical" evidence="1">
    <location>
        <begin position="31"/>
        <end position="47"/>
    </location>
</feature>
<evidence type="ECO:0000259" key="2">
    <source>
        <dbReference type="Pfam" id="PF01757"/>
    </source>
</evidence>
<keyword evidence="3" id="KW-0012">Acyltransferase</keyword>
<gene>
    <name evidence="3" type="ORF">NCI01_10340</name>
</gene>
<keyword evidence="1" id="KW-0472">Membrane</keyword>
<comment type="caution">
    <text evidence="3">The sequence shown here is derived from an EMBL/GenBank/DDBJ whole genome shotgun (WGS) entry which is preliminary data.</text>
</comment>
<evidence type="ECO:0000256" key="1">
    <source>
        <dbReference type="SAM" id="Phobius"/>
    </source>
</evidence>
<dbReference type="InterPro" id="IPR050623">
    <property type="entry name" value="Glucan_succinyl_AcylTrfase"/>
</dbReference>
<proteinExistence type="predicted"/>